<dbReference type="PANTHER" id="PTHR48022">
    <property type="entry name" value="PLASTIDIC GLUCOSE TRANSPORTER 4"/>
    <property type="match status" value="1"/>
</dbReference>
<sequence>MGLQKELAEISRYRNAYGLALSAAMGSIFYGWDIGLIGGILALKSFQASFGYTNKSTAQKADLSGNIVSILQAGCFFGALATGYFASRFGRKPCLIAAGVIYIVGSVIQSIVGLGSSQDVALKVLYFSRFFAGLGVGVVSALVPSYVSESTPRAIRGRCTGMIQLANNLGIMLSFWVNYGVAKNMASTPLQWRVPFAVQVIPGVLFICAMLFQHESPRWLVEHEQYERAAEALAYVARKSPDDEAVLITLDEIKADFIGKHQLSTWAQFKKMGESRTTAIRCFIPSLVMFFQQWTGTNAINYFSPQIFAGLGISSTNSGLFATGVYGVVKVVSVAIVLAFAVETLGRKKCLIIGGIGQGLTMIWIGGYSAVHPESTIVPASYVSIVAVYLYAVFYCIGWGPVPWVVASEVAPNHVRTAALSVAIAVNWLFSFTISKIVPIMLNTIKYGTFLLFGFCCLVMVVWAYFFLPETKGVALEDIRLLFENDMVVRALQDAPGGRLFMGGKRAVPIEELKVQEEGPQSSIRNDHKGSEKDGSSGEEEVPRHRYDAAVEDAII</sequence>
<dbReference type="OrthoDB" id="508119at2759"/>
<feature type="transmembrane region" description="Helical" evidence="10">
    <location>
        <begin position="278"/>
        <end position="295"/>
    </location>
</feature>
<feature type="transmembrane region" description="Helical" evidence="10">
    <location>
        <begin position="63"/>
        <end position="87"/>
    </location>
</feature>
<dbReference type="InterPro" id="IPR020846">
    <property type="entry name" value="MFS_dom"/>
</dbReference>
<dbReference type="Gene3D" id="1.20.1250.20">
    <property type="entry name" value="MFS general substrate transporter like domains"/>
    <property type="match status" value="2"/>
</dbReference>
<feature type="transmembrane region" description="Helical" evidence="10">
    <location>
        <begin position="94"/>
        <end position="114"/>
    </location>
</feature>
<evidence type="ECO:0000256" key="6">
    <source>
        <dbReference type="ARBA" id="ARBA00023136"/>
    </source>
</evidence>
<dbReference type="PROSITE" id="PS00217">
    <property type="entry name" value="SUGAR_TRANSPORT_2"/>
    <property type="match status" value="1"/>
</dbReference>
<keyword evidence="3 8" id="KW-0813">Transport</keyword>
<dbReference type="InterPro" id="IPR003663">
    <property type="entry name" value="Sugar/inositol_transpt"/>
</dbReference>
<feature type="transmembrane region" description="Helical" evidence="10">
    <location>
        <begin position="21"/>
        <end position="43"/>
    </location>
</feature>
<comment type="similarity">
    <text evidence="2 8">Belongs to the major facilitator superfamily. Sugar transporter (TC 2.A.1.1) family.</text>
</comment>
<evidence type="ECO:0000256" key="5">
    <source>
        <dbReference type="ARBA" id="ARBA00022989"/>
    </source>
</evidence>
<comment type="subcellular location">
    <subcellularLocation>
        <location evidence="1">Membrane</location>
        <topology evidence="1">Multi-pass membrane protein</topology>
    </subcellularLocation>
</comment>
<feature type="transmembrane region" description="Helical" evidence="10">
    <location>
        <begin position="418"/>
        <end position="441"/>
    </location>
</feature>
<feature type="transmembrane region" description="Helical" evidence="10">
    <location>
        <begin position="351"/>
        <end position="370"/>
    </location>
</feature>
<evidence type="ECO:0000256" key="2">
    <source>
        <dbReference type="ARBA" id="ARBA00010992"/>
    </source>
</evidence>
<dbReference type="GO" id="GO:0005351">
    <property type="term" value="F:carbohydrate:proton symporter activity"/>
    <property type="evidence" value="ECO:0007669"/>
    <property type="project" value="TreeGrafter"/>
</dbReference>
<dbReference type="SUPFAM" id="SSF103473">
    <property type="entry name" value="MFS general substrate transporter"/>
    <property type="match status" value="1"/>
</dbReference>
<comment type="catalytic activity">
    <reaction evidence="7">
        <text>myo-inositol(out) + H(+)(out) = myo-inositol(in) + H(+)(in)</text>
        <dbReference type="Rhea" id="RHEA:60364"/>
        <dbReference type="ChEBI" id="CHEBI:15378"/>
        <dbReference type="ChEBI" id="CHEBI:17268"/>
    </reaction>
</comment>
<dbReference type="PRINTS" id="PR00171">
    <property type="entry name" value="SUGRTRNSPORT"/>
</dbReference>
<evidence type="ECO:0000256" key="10">
    <source>
        <dbReference type="SAM" id="Phobius"/>
    </source>
</evidence>
<dbReference type="InterPro" id="IPR050360">
    <property type="entry name" value="MFS_Sugar_Transporters"/>
</dbReference>
<feature type="transmembrane region" description="Helical" evidence="10">
    <location>
        <begin position="320"/>
        <end position="342"/>
    </location>
</feature>
<keyword evidence="4 10" id="KW-0812">Transmembrane</keyword>
<feature type="region of interest" description="Disordered" evidence="9">
    <location>
        <begin position="514"/>
        <end position="556"/>
    </location>
</feature>
<evidence type="ECO:0000256" key="7">
    <source>
        <dbReference type="ARBA" id="ARBA00049119"/>
    </source>
</evidence>
<keyword evidence="13" id="KW-1185">Reference proteome</keyword>
<evidence type="ECO:0000313" key="12">
    <source>
        <dbReference type="EMBL" id="KZP32383.1"/>
    </source>
</evidence>
<dbReference type="InterPro" id="IPR005828">
    <property type="entry name" value="MFS_sugar_transport-like"/>
</dbReference>
<gene>
    <name evidence="12" type="ORF">FIBSPDRAFT_812713</name>
</gene>
<feature type="transmembrane region" description="Helical" evidence="10">
    <location>
        <begin position="194"/>
        <end position="212"/>
    </location>
</feature>
<accession>A0A166V644</accession>
<feature type="transmembrane region" description="Helical" evidence="10">
    <location>
        <begin position="382"/>
        <end position="406"/>
    </location>
</feature>
<evidence type="ECO:0000259" key="11">
    <source>
        <dbReference type="PROSITE" id="PS50850"/>
    </source>
</evidence>
<dbReference type="FunFam" id="1.20.1250.20:FF:000026">
    <property type="entry name" value="MFS quinate transporter QutD"/>
    <property type="match status" value="1"/>
</dbReference>
<dbReference type="Proteomes" id="UP000076532">
    <property type="component" value="Unassembled WGS sequence"/>
</dbReference>
<dbReference type="STRING" id="436010.A0A166V644"/>
<dbReference type="PANTHER" id="PTHR48022:SF81">
    <property type="entry name" value="MAJOR FACILITATOR SUPERFAMILY (MFS) PROFILE DOMAIN-CONTAINING PROTEIN"/>
    <property type="match status" value="1"/>
</dbReference>
<feature type="transmembrane region" description="Helical" evidence="10">
    <location>
        <begin position="126"/>
        <end position="147"/>
    </location>
</feature>
<feature type="domain" description="Major facilitator superfamily (MFS) profile" evidence="11">
    <location>
        <begin position="19"/>
        <end position="472"/>
    </location>
</feature>
<evidence type="ECO:0000256" key="9">
    <source>
        <dbReference type="SAM" id="MobiDB-lite"/>
    </source>
</evidence>
<dbReference type="PROSITE" id="PS50850">
    <property type="entry name" value="MFS"/>
    <property type="match status" value="1"/>
</dbReference>
<dbReference type="NCBIfam" id="TIGR00879">
    <property type="entry name" value="SP"/>
    <property type="match status" value="1"/>
</dbReference>
<keyword evidence="6 10" id="KW-0472">Membrane</keyword>
<evidence type="ECO:0000256" key="4">
    <source>
        <dbReference type="ARBA" id="ARBA00022692"/>
    </source>
</evidence>
<organism evidence="12 13">
    <name type="scientific">Athelia psychrophila</name>
    <dbReference type="NCBI Taxonomy" id="1759441"/>
    <lineage>
        <taxon>Eukaryota</taxon>
        <taxon>Fungi</taxon>
        <taxon>Dikarya</taxon>
        <taxon>Basidiomycota</taxon>
        <taxon>Agaricomycotina</taxon>
        <taxon>Agaricomycetes</taxon>
        <taxon>Agaricomycetidae</taxon>
        <taxon>Atheliales</taxon>
        <taxon>Atheliaceae</taxon>
        <taxon>Athelia</taxon>
    </lineage>
</organism>
<evidence type="ECO:0000256" key="8">
    <source>
        <dbReference type="RuleBase" id="RU003346"/>
    </source>
</evidence>
<evidence type="ECO:0000256" key="3">
    <source>
        <dbReference type="ARBA" id="ARBA00022448"/>
    </source>
</evidence>
<dbReference type="AlphaFoldDB" id="A0A166V644"/>
<evidence type="ECO:0000256" key="1">
    <source>
        <dbReference type="ARBA" id="ARBA00004141"/>
    </source>
</evidence>
<name>A0A166V644_9AGAM</name>
<feature type="transmembrane region" description="Helical" evidence="10">
    <location>
        <begin position="159"/>
        <end position="182"/>
    </location>
</feature>
<protein>
    <submittedName>
        <fullName evidence="12">General substrate transporter</fullName>
    </submittedName>
</protein>
<dbReference type="InterPro" id="IPR005829">
    <property type="entry name" value="Sugar_transporter_CS"/>
</dbReference>
<dbReference type="InterPro" id="IPR036259">
    <property type="entry name" value="MFS_trans_sf"/>
</dbReference>
<evidence type="ECO:0000313" key="13">
    <source>
        <dbReference type="Proteomes" id="UP000076532"/>
    </source>
</evidence>
<dbReference type="Pfam" id="PF00083">
    <property type="entry name" value="Sugar_tr"/>
    <property type="match status" value="1"/>
</dbReference>
<proteinExistence type="inferred from homology"/>
<feature type="transmembrane region" description="Helical" evidence="10">
    <location>
        <begin position="447"/>
        <end position="468"/>
    </location>
</feature>
<dbReference type="GO" id="GO:0016020">
    <property type="term" value="C:membrane"/>
    <property type="evidence" value="ECO:0007669"/>
    <property type="project" value="UniProtKB-SubCell"/>
</dbReference>
<feature type="compositionally biased region" description="Basic and acidic residues" evidence="9">
    <location>
        <begin position="525"/>
        <end position="549"/>
    </location>
</feature>
<keyword evidence="5 10" id="KW-1133">Transmembrane helix</keyword>
<dbReference type="EMBL" id="KV417486">
    <property type="protein sequence ID" value="KZP32383.1"/>
    <property type="molecule type" value="Genomic_DNA"/>
</dbReference>
<reference evidence="12 13" key="1">
    <citation type="journal article" date="2016" name="Mol. Biol. Evol.">
        <title>Comparative Genomics of Early-Diverging Mushroom-Forming Fungi Provides Insights into the Origins of Lignocellulose Decay Capabilities.</title>
        <authorList>
            <person name="Nagy L.G."/>
            <person name="Riley R."/>
            <person name="Tritt A."/>
            <person name="Adam C."/>
            <person name="Daum C."/>
            <person name="Floudas D."/>
            <person name="Sun H."/>
            <person name="Yadav J.S."/>
            <person name="Pangilinan J."/>
            <person name="Larsson K.H."/>
            <person name="Matsuura K."/>
            <person name="Barry K."/>
            <person name="Labutti K."/>
            <person name="Kuo R."/>
            <person name="Ohm R.A."/>
            <person name="Bhattacharya S.S."/>
            <person name="Shirouzu T."/>
            <person name="Yoshinaga Y."/>
            <person name="Martin F.M."/>
            <person name="Grigoriev I.V."/>
            <person name="Hibbett D.S."/>
        </authorList>
    </citation>
    <scope>NUCLEOTIDE SEQUENCE [LARGE SCALE GENOMIC DNA]</scope>
    <source>
        <strain evidence="12 13">CBS 109695</strain>
    </source>
</reference>